<name>A0A917A4J5_9STRE</name>
<gene>
    <name evidence="2" type="ORF">GCM10011510_05190</name>
</gene>
<dbReference type="AlphaFoldDB" id="A0A917A4J5"/>
<dbReference type="InterPro" id="IPR035093">
    <property type="entry name" value="RelE/ParE_toxin_dom_sf"/>
</dbReference>
<organism evidence="2 3">
    <name type="scientific">Streptococcus himalayensis</name>
    <dbReference type="NCBI Taxonomy" id="1888195"/>
    <lineage>
        <taxon>Bacteria</taxon>
        <taxon>Bacillati</taxon>
        <taxon>Bacillota</taxon>
        <taxon>Bacilli</taxon>
        <taxon>Lactobacillales</taxon>
        <taxon>Streptococcaceae</taxon>
        <taxon>Streptococcus</taxon>
    </lineage>
</organism>
<accession>A0A917A4J5</accession>
<evidence type="ECO:0000313" key="2">
    <source>
        <dbReference type="EMBL" id="GGE26936.1"/>
    </source>
</evidence>
<dbReference type="Gene3D" id="3.30.2310.20">
    <property type="entry name" value="RelE-like"/>
    <property type="match status" value="1"/>
</dbReference>
<reference evidence="2" key="2">
    <citation type="submission" date="2020-09" db="EMBL/GenBank/DDBJ databases">
        <authorList>
            <person name="Sun Q."/>
            <person name="Zhou Y."/>
        </authorList>
    </citation>
    <scope>NUCLEOTIDE SEQUENCE</scope>
    <source>
        <strain evidence="2">CGMCC 1.15533</strain>
    </source>
</reference>
<sequence>MDKYLVKVPNDIFDQIESIRDYIKNVLLSEQSAENTVKELVKGLRSLEVFPERGFDADAKVNTQISQNVKTRGILVANNRYIIFYSIDEKEKVVNVSHLLPSKSDYAKLFL</sequence>
<comment type="caution">
    <text evidence="2">The sequence shown here is derived from an EMBL/GenBank/DDBJ whole genome shotgun (WGS) entry which is preliminary data.</text>
</comment>
<evidence type="ECO:0000313" key="3">
    <source>
        <dbReference type="Proteomes" id="UP000660801"/>
    </source>
</evidence>
<dbReference type="Proteomes" id="UP000660801">
    <property type="component" value="Unassembled WGS sequence"/>
</dbReference>
<evidence type="ECO:0000256" key="1">
    <source>
        <dbReference type="ARBA" id="ARBA00022649"/>
    </source>
</evidence>
<dbReference type="Pfam" id="PF05016">
    <property type="entry name" value="ParE_toxin"/>
    <property type="match status" value="1"/>
</dbReference>
<dbReference type="EMBL" id="BMJN01000005">
    <property type="protein sequence ID" value="GGE26936.1"/>
    <property type="molecule type" value="Genomic_DNA"/>
</dbReference>
<dbReference type="RefSeq" id="WP_068993570.1">
    <property type="nucleotide sequence ID" value="NZ_BMJN01000005.1"/>
</dbReference>
<protein>
    <submittedName>
        <fullName evidence="2">Addiction module toxin RelE</fullName>
    </submittedName>
</protein>
<reference evidence="2" key="1">
    <citation type="journal article" date="2014" name="Int. J. Syst. Evol. Microbiol.">
        <title>Complete genome sequence of Corynebacterium casei LMG S-19264T (=DSM 44701T), isolated from a smear-ripened cheese.</title>
        <authorList>
            <consortium name="US DOE Joint Genome Institute (JGI-PGF)"/>
            <person name="Walter F."/>
            <person name="Albersmeier A."/>
            <person name="Kalinowski J."/>
            <person name="Ruckert C."/>
        </authorList>
    </citation>
    <scope>NUCLEOTIDE SEQUENCE</scope>
    <source>
        <strain evidence="2">CGMCC 1.15533</strain>
    </source>
</reference>
<dbReference type="InterPro" id="IPR007712">
    <property type="entry name" value="RelE/ParE_toxin"/>
</dbReference>
<keyword evidence="1" id="KW-1277">Toxin-antitoxin system</keyword>
<proteinExistence type="predicted"/>
<keyword evidence="3" id="KW-1185">Reference proteome</keyword>